<dbReference type="EMBL" id="FQNF01000022">
    <property type="protein sequence ID" value="SGZ39378.1"/>
    <property type="molecule type" value="Genomic_DNA"/>
</dbReference>
<gene>
    <name evidence="1" type="ORF">HGUI_01578</name>
</gene>
<keyword evidence="2" id="KW-1185">Reference proteome</keyword>
<evidence type="ECO:0000313" key="2">
    <source>
        <dbReference type="Proteomes" id="UP000183365"/>
    </source>
</evidence>
<dbReference type="Proteomes" id="UP000183365">
    <property type="component" value="Unassembled WGS sequence"/>
</dbReference>
<evidence type="ECO:0000313" key="1">
    <source>
        <dbReference type="EMBL" id="SGZ39378.1"/>
    </source>
</evidence>
<organism evidence="1 2">
    <name type="scientific">Hanseniaspora guilliermondii</name>
    <dbReference type="NCBI Taxonomy" id="56406"/>
    <lineage>
        <taxon>Eukaryota</taxon>
        <taxon>Fungi</taxon>
        <taxon>Dikarya</taxon>
        <taxon>Ascomycota</taxon>
        <taxon>Saccharomycotina</taxon>
        <taxon>Saccharomycetes</taxon>
        <taxon>Saccharomycodales</taxon>
        <taxon>Saccharomycodaceae</taxon>
        <taxon>Hanseniaspora</taxon>
    </lineage>
</organism>
<protein>
    <submittedName>
        <fullName evidence="1">Uncharacterized protein</fullName>
    </submittedName>
</protein>
<dbReference type="AlphaFoldDB" id="A0A1L0AZ14"/>
<dbReference type="VEuPathDB" id="FungiDB:HGUI_01578"/>
<reference evidence="2" key="1">
    <citation type="submission" date="2016-11" db="EMBL/GenBank/DDBJ databases">
        <authorList>
            <person name="Guldener U."/>
        </authorList>
    </citation>
    <scope>NUCLEOTIDE SEQUENCE [LARGE SCALE GENOMIC DNA]</scope>
</reference>
<proteinExistence type="predicted"/>
<name>A0A1L0AZ14_9ASCO</name>
<sequence>MHLWPTYTSQNFTIPKLGENEDNDILDIVSIQSINTFLVLTRERVLIYQGKPFAPIFIYTRSKESLSQFGYNSKIFFNEPLNKISGVNDGDLAIINLNDNSIFHINTDKKCVLILELRTLHNWSNNMLTYGIAPILNTESIANQMEYIEKVDLASKSQYNLASKTTNTHTGMKRDSLFYMEINNDHKDNIDDDLFTVFDMKTNGKILQNGFINEKGKDLVQIMKEMFFIKSSFYRPNKRNRRKINRNSIIDSTNDEAHQEEASNMVDDMPLKRCNIKLKTVLKFDNDILDIQVFTKYDDFHERQEIIYLLYDNELCIITLKSDYTLESKHKISGFNNKMMAFNGTDMFVINYGKQEDCVVINRIDKKNNCIYTKDLFIAGLKEKQLRMVGISNFKERYLVLTFDKMILYYDTFLNTIYSEIKLLKTTGILSELQRDQYIKMKTYDRELLTLLKQNGIFQVYTRWGNLQTEMNLSKLFTGNFMKNYKAFAFLDNYLLCGTNGGHLQVIDFYKVYESNTFNERSNADFSFFDSATNKITSFLDLDSKRDFFLPTNSINNIVSEIKYDGSKKFCLINIPNKNIVLLRDFDFIDDGGDYDGWMVFDNMKVLGMDWIGDRYILLDMIDLDITYNGRSIVCLDINKIVKSKSYKTRVVHLLEMKIWTYNIVNNDEVLYWGCNTYEHMLKFIKEDSTDKDDPYSMYKLGEINILLKKSEGTVFETIDILVEKETLGVRSFARNKFDLSKLSDVIMCYEKNVKWACHKKRGTLLILTGDDELHKVIETTSGSVEYEIVFTKVENIIEFSNGKITLVRENEMLIYDFDQLINDKIDKAKQVILKESLMNLGCQYPLLMKSSLDEFLSLVVEYYKQENVINGFRLRSSTNLVLDLILKALSTGNKYSSSNVKNTYSKSNNYQFCLEKMITEIIMEKLDHDLTQNQFILSLLLEESLEDKLTIIVNSLRKVDLSQVESMLIFLRYNDIDSLIEEVLKVENVHTRAMLISKLMIVKFNIEGQTDEDLLSKCVNLLLDDITININEDEIKEDYSVIEEMCVYVEKLNGNVDILLRLINGL</sequence>
<accession>A0A1L0AZ14</accession>
<dbReference type="OrthoDB" id="67540at2759"/>